<dbReference type="GO" id="GO:0020037">
    <property type="term" value="F:heme binding"/>
    <property type="evidence" value="ECO:0007669"/>
    <property type="project" value="InterPro"/>
</dbReference>
<feature type="transmembrane region" description="Helical" evidence="7">
    <location>
        <begin position="12"/>
        <end position="30"/>
    </location>
</feature>
<accession>A0AAV9MX41</accession>
<evidence type="ECO:0000256" key="5">
    <source>
        <dbReference type="PIRSR" id="PIRSR602401-1"/>
    </source>
</evidence>
<keyword evidence="7" id="KW-0472">Membrane</keyword>
<keyword evidence="3 6" id="KW-0560">Oxidoreductase</keyword>
<evidence type="ECO:0000256" key="6">
    <source>
        <dbReference type="RuleBase" id="RU000461"/>
    </source>
</evidence>
<proteinExistence type="inferred from homology"/>
<dbReference type="Pfam" id="PF00067">
    <property type="entry name" value="p450"/>
    <property type="match status" value="1"/>
</dbReference>
<dbReference type="Gene3D" id="1.10.630.10">
    <property type="entry name" value="Cytochrome P450"/>
    <property type="match status" value="1"/>
</dbReference>
<dbReference type="InterPro" id="IPR002401">
    <property type="entry name" value="Cyt_P450_E_grp-I"/>
</dbReference>
<sequence length="527" mass="59256">MYLKSVEQPHHLGYAILAILAIYLVAYIVYQRCLHPLAQYPGPFWASVTDVWQVFEFLSLKQPYRLTDLHEHYGPVVRYGPDKISITHESAVQAIYQKSSKALPKTEFYDAFGGAHPNVFGTRDESHHSLRRRHMSHAFSMANIKQMEQYIDENLSILMQKISEEATAERTFDLKKFLHYYVIDVLGDLAFSKSFDLQITNDTSRVPPVKEHTLLASATGAWPALLQSLKWLLPRLPIPAVQGLVNGRRDCAELASRSVQRRLQELQTSQDQKEVSLPQRKDLLTSLILAKHPDTGKHLSQTDLETEAFGFIIAGTHTTSASTTLLFYNLLHNPESMKQCISELDANLPPLGVDEAAYPVTDIESSLPYLRNCVKENFRITPVFTMPLARRITAPEGLTIEGHHFEKGTSIAVCNHAFHHAPAVWGTDHNTFDPSRWERPETADRSRLLMHFGLGGRQCIGKTMATTNIYKVMSSLLSQFEFKLAEEAEALRAQQGGFKGVLPPLISVGVSDLETPLMVTAKLGLKK</sequence>
<protein>
    <submittedName>
        <fullName evidence="8">Uncharacterized protein</fullName>
    </submittedName>
</protein>
<keyword evidence="7" id="KW-1133">Transmembrane helix</keyword>
<gene>
    <name evidence="8" type="ORF">LTR84_008582</name>
</gene>
<organism evidence="8 9">
    <name type="scientific">Exophiala bonariae</name>
    <dbReference type="NCBI Taxonomy" id="1690606"/>
    <lineage>
        <taxon>Eukaryota</taxon>
        <taxon>Fungi</taxon>
        <taxon>Dikarya</taxon>
        <taxon>Ascomycota</taxon>
        <taxon>Pezizomycotina</taxon>
        <taxon>Eurotiomycetes</taxon>
        <taxon>Chaetothyriomycetidae</taxon>
        <taxon>Chaetothyriales</taxon>
        <taxon>Herpotrichiellaceae</taxon>
        <taxon>Exophiala</taxon>
    </lineage>
</organism>
<dbReference type="InterPro" id="IPR017972">
    <property type="entry name" value="Cyt_P450_CS"/>
</dbReference>
<evidence type="ECO:0000313" key="9">
    <source>
        <dbReference type="Proteomes" id="UP001358417"/>
    </source>
</evidence>
<dbReference type="InterPro" id="IPR050121">
    <property type="entry name" value="Cytochrome_P450_monoxygenase"/>
</dbReference>
<dbReference type="PRINTS" id="PR00385">
    <property type="entry name" value="P450"/>
</dbReference>
<dbReference type="PROSITE" id="PS00086">
    <property type="entry name" value="CYTOCHROME_P450"/>
    <property type="match status" value="1"/>
</dbReference>
<dbReference type="Proteomes" id="UP001358417">
    <property type="component" value="Unassembled WGS sequence"/>
</dbReference>
<evidence type="ECO:0000313" key="8">
    <source>
        <dbReference type="EMBL" id="KAK5046125.1"/>
    </source>
</evidence>
<evidence type="ECO:0000256" key="2">
    <source>
        <dbReference type="ARBA" id="ARBA00022723"/>
    </source>
</evidence>
<comment type="cofactor">
    <cofactor evidence="1 5">
        <name>heme</name>
        <dbReference type="ChEBI" id="CHEBI:30413"/>
    </cofactor>
</comment>
<comment type="caution">
    <text evidence="8">The sequence shown here is derived from an EMBL/GenBank/DDBJ whole genome shotgun (WGS) entry which is preliminary data.</text>
</comment>
<keyword evidence="2 5" id="KW-0479">Metal-binding</keyword>
<feature type="binding site" description="axial binding residue" evidence="5">
    <location>
        <position position="459"/>
    </location>
    <ligand>
        <name>heme</name>
        <dbReference type="ChEBI" id="CHEBI:30413"/>
    </ligand>
    <ligandPart>
        <name>Fe</name>
        <dbReference type="ChEBI" id="CHEBI:18248"/>
    </ligandPart>
</feature>
<dbReference type="EMBL" id="JAVRRD010000032">
    <property type="protein sequence ID" value="KAK5046125.1"/>
    <property type="molecule type" value="Genomic_DNA"/>
</dbReference>
<keyword evidence="7" id="KW-0812">Transmembrane</keyword>
<keyword evidence="6" id="KW-0503">Monooxygenase</keyword>
<evidence type="ECO:0000256" key="3">
    <source>
        <dbReference type="ARBA" id="ARBA00023002"/>
    </source>
</evidence>
<dbReference type="InterPro" id="IPR001128">
    <property type="entry name" value="Cyt_P450"/>
</dbReference>
<keyword evidence="5 6" id="KW-0349">Heme</keyword>
<evidence type="ECO:0000256" key="7">
    <source>
        <dbReference type="SAM" id="Phobius"/>
    </source>
</evidence>
<dbReference type="GO" id="GO:0016705">
    <property type="term" value="F:oxidoreductase activity, acting on paired donors, with incorporation or reduction of molecular oxygen"/>
    <property type="evidence" value="ECO:0007669"/>
    <property type="project" value="InterPro"/>
</dbReference>
<reference evidence="8 9" key="1">
    <citation type="submission" date="2023-08" db="EMBL/GenBank/DDBJ databases">
        <title>Black Yeasts Isolated from many extreme environments.</title>
        <authorList>
            <person name="Coleine C."/>
            <person name="Stajich J.E."/>
            <person name="Selbmann L."/>
        </authorList>
    </citation>
    <scope>NUCLEOTIDE SEQUENCE [LARGE SCALE GENOMIC DNA]</scope>
    <source>
        <strain evidence="8 9">CCFEE 5792</strain>
    </source>
</reference>
<dbReference type="PANTHER" id="PTHR24305:SF103">
    <property type="entry name" value="P450, PUTATIVE (EUROFUNG)-RELATED"/>
    <property type="match status" value="1"/>
</dbReference>
<dbReference type="InterPro" id="IPR036396">
    <property type="entry name" value="Cyt_P450_sf"/>
</dbReference>
<dbReference type="SUPFAM" id="SSF48264">
    <property type="entry name" value="Cytochrome P450"/>
    <property type="match status" value="1"/>
</dbReference>
<evidence type="ECO:0000256" key="1">
    <source>
        <dbReference type="ARBA" id="ARBA00001971"/>
    </source>
</evidence>
<dbReference type="GO" id="GO:0004497">
    <property type="term" value="F:monooxygenase activity"/>
    <property type="evidence" value="ECO:0007669"/>
    <property type="project" value="UniProtKB-KW"/>
</dbReference>
<evidence type="ECO:0000256" key="4">
    <source>
        <dbReference type="ARBA" id="ARBA00023004"/>
    </source>
</evidence>
<dbReference type="RefSeq" id="XP_064701724.1">
    <property type="nucleotide sequence ID" value="XM_064852127.1"/>
</dbReference>
<keyword evidence="4 5" id="KW-0408">Iron</keyword>
<dbReference type="PRINTS" id="PR00463">
    <property type="entry name" value="EP450I"/>
</dbReference>
<name>A0AAV9MX41_9EURO</name>
<keyword evidence="9" id="KW-1185">Reference proteome</keyword>
<dbReference type="GO" id="GO:0005506">
    <property type="term" value="F:iron ion binding"/>
    <property type="evidence" value="ECO:0007669"/>
    <property type="project" value="InterPro"/>
</dbReference>
<dbReference type="GeneID" id="89976745"/>
<dbReference type="AlphaFoldDB" id="A0AAV9MX41"/>
<dbReference type="PANTHER" id="PTHR24305">
    <property type="entry name" value="CYTOCHROME P450"/>
    <property type="match status" value="1"/>
</dbReference>
<comment type="similarity">
    <text evidence="6">Belongs to the cytochrome P450 family.</text>
</comment>